<evidence type="ECO:0000313" key="2">
    <source>
        <dbReference type="EMBL" id="CAL1281848.1"/>
    </source>
</evidence>
<dbReference type="InterPro" id="IPR000451">
    <property type="entry name" value="NFkB/Dor"/>
</dbReference>
<dbReference type="PANTHER" id="PTHR24169:SF25">
    <property type="entry name" value="DORSAL-RELATED IMMUNITY FACTOR DIF-RELATED"/>
    <property type="match status" value="1"/>
</dbReference>
<protein>
    <recommendedName>
        <fullName evidence="1">RHD domain-containing protein</fullName>
    </recommendedName>
</protein>
<dbReference type="Pfam" id="PF16179">
    <property type="entry name" value="RHD_dimer"/>
    <property type="match status" value="1"/>
</dbReference>
<dbReference type="InterPro" id="IPR011539">
    <property type="entry name" value="RHD_DNA_bind_dom"/>
</dbReference>
<dbReference type="PANTHER" id="PTHR24169">
    <property type="entry name" value="NUCLEAR FACTOR NF-KAPPA-B PROTEIN"/>
    <property type="match status" value="1"/>
</dbReference>
<dbReference type="SUPFAM" id="SSF81296">
    <property type="entry name" value="E set domains"/>
    <property type="match status" value="1"/>
</dbReference>
<dbReference type="AlphaFoldDB" id="A0AAV2AD01"/>
<dbReference type="GO" id="GO:0005737">
    <property type="term" value="C:cytoplasm"/>
    <property type="evidence" value="ECO:0007669"/>
    <property type="project" value="InterPro"/>
</dbReference>
<dbReference type="InterPro" id="IPR013783">
    <property type="entry name" value="Ig-like_fold"/>
</dbReference>
<dbReference type="SUPFAM" id="SSF49417">
    <property type="entry name" value="p53-like transcription factors"/>
    <property type="match status" value="1"/>
</dbReference>
<dbReference type="GO" id="GO:0000981">
    <property type="term" value="F:DNA-binding transcription factor activity, RNA polymerase II-specific"/>
    <property type="evidence" value="ECO:0007669"/>
    <property type="project" value="TreeGrafter"/>
</dbReference>
<evidence type="ECO:0000259" key="1">
    <source>
        <dbReference type="PROSITE" id="PS50254"/>
    </source>
</evidence>
<dbReference type="EMBL" id="CAXIEN010000150">
    <property type="protein sequence ID" value="CAL1281848.1"/>
    <property type="molecule type" value="Genomic_DNA"/>
</dbReference>
<dbReference type="InterPro" id="IPR014756">
    <property type="entry name" value="Ig_E-set"/>
</dbReference>
<feature type="domain" description="RHD" evidence="1">
    <location>
        <begin position="38"/>
        <end position="179"/>
    </location>
</feature>
<comment type="caution">
    <text evidence="2">The sequence shown here is derived from an EMBL/GenBank/DDBJ whole genome shotgun (WGS) entry which is preliminary data.</text>
</comment>
<organism evidence="2 3">
    <name type="scientific">Larinioides sclopetarius</name>
    <dbReference type="NCBI Taxonomy" id="280406"/>
    <lineage>
        <taxon>Eukaryota</taxon>
        <taxon>Metazoa</taxon>
        <taxon>Ecdysozoa</taxon>
        <taxon>Arthropoda</taxon>
        <taxon>Chelicerata</taxon>
        <taxon>Arachnida</taxon>
        <taxon>Araneae</taxon>
        <taxon>Araneomorphae</taxon>
        <taxon>Entelegynae</taxon>
        <taxon>Araneoidea</taxon>
        <taxon>Araneidae</taxon>
        <taxon>Larinioides</taxon>
    </lineage>
</organism>
<dbReference type="Gene3D" id="2.60.40.340">
    <property type="entry name" value="Rel homology domain (RHD), DNA-binding domain"/>
    <property type="match status" value="1"/>
</dbReference>
<dbReference type="InterPro" id="IPR037059">
    <property type="entry name" value="RHD_DNA_bind_dom_sf"/>
</dbReference>
<keyword evidence="3" id="KW-1185">Reference proteome</keyword>
<sequence>IMPNYQPLVNETLSYFTLQNVPYTEDVEPFDSICGMNPVIPDDNVENCPSHPRKKVVVKVSLYTNEAEPKPHVYELIGKNAGGVTIDENFLAKFQYLDISKKKKEEVLEILKERKKKDHTLNGISYDEASIEEKALEERKSFTSGSTKLCFQAFSTDNLNIPLSEKLFSNPINNQKDIKVRFYDEESDWEAYGEFNLADIHHQVAIVLKTPPYQRHNVKKTVYIELVRPSDSKFSVARQFEYIPDEDDGMLLDKKMQNMQTVVKNSKIPWLFD</sequence>
<dbReference type="PROSITE" id="PS50254">
    <property type="entry name" value="REL_2"/>
    <property type="match status" value="1"/>
</dbReference>
<dbReference type="Gene3D" id="2.60.40.10">
    <property type="entry name" value="Immunoglobulins"/>
    <property type="match status" value="1"/>
</dbReference>
<dbReference type="Proteomes" id="UP001497382">
    <property type="component" value="Unassembled WGS sequence"/>
</dbReference>
<accession>A0AAV2AD01</accession>
<dbReference type="Pfam" id="PF00554">
    <property type="entry name" value="RHD_DNA_bind"/>
    <property type="match status" value="1"/>
</dbReference>
<reference evidence="2 3" key="1">
    <citation type="submission" date="2024-04" db="EMBL/GenBank/DDBJ databases">
        <authorList>
            <person name="Rising A."/>
            <person name="Reimegard J."/>
            <person name="Sonavane S."/>
            <person name="Akerstrom W."/>
            <person name="Nylinder S."/>
            <person name="Hedman E."/>
            <person name="Kallberg Y."/>
        </authorList>
    </citation>
    <scope>NUCLEOTIDE SEQUENCE [LARGE SCALE GENOMIC DNA]</scope>
</reference>
<evidence type="ECO:0000313" key="3">
    <source>
        <dbReference type="Proteomes" id="UP001497382"/>
    </source>
</evidence>
<gene>
    <name evidence="2" type="ORF">LARSCL_LOCUS11813</name>
</gene>
<dbReference type="InterPro" id="IPR032397">
    <property type="entry name" value="RHD_dimer"/>
</dbReference>
<proteinExistence type="predicted"/>
<dbReference type="GO" id="GO:0000978">
    <property type="term" value="F:RNA polymerase II cis-regulatory region sequence-specific DNA binding"/>
    <property type="evidence" value="ECO:0007669"/>
    <property type="project" value="TreeGrafter"/>
</dbReference>
<feature type="non-terminal residue" evidence="2">
    <location>
        <position position="1"/>
    </location>
</feature>
<dbReference type="InterPro" id="IPR008967">
    <property type="entry name" value="p53-like_TF_DNA-bd_sf"/>
</dbReference>
<dbReference type="PRINTS" id="PR00057">
    <property type="entry name" value="NFKBTNSCPFCT"/>
</dbReference>
<name>A0AAV2AD01_9ARAC</name>